<organism evidence="1 2">
    <name type="scientific">Natronobacterium gregoryi</name>
    <dbReference type="NCBI Taxonomy" id="44930"/>
    <lineage>
        <taxon>Archaea</taxon>
        <taxon>Methanobacteriati</taxon>
        <taxon>Methanobacteriota</taxon>
        <taxon>Stenosarchaea group</taxon>
        <taxon>Halobacteria</taxon>
        <taxon>Halobacteriales</taxon>
        <taxon>Natrialbaceae</taxon>
        <taxon>Natronobacterium</taxon>
    </lineage>
</organism>
<dbReference type="Proteomes" id="UP000182829">
    <property type="component" value="Unassembled WGS sequence"/>
</dbReference>
<name>A0A1I3S2N6_9EURY</name>
<dbReference type="RefSeq" id="WP_005577186.1">
    <property type="nucleotide sequence ID" value="NZ_FORO01000036.1"/>
</dbReference>
<gene>
    <name evidence="1" type="ORF">SAMN05443661_13617</name>
</gene>
<evidence type="ECO:0000313" key="2">
    <source>
        <dbReference type="Proteomes" id="UP000182829"/>
    </source>
</evidence>
<accession>A0A1I3S2N6</accession>
<evidence type="ECO:0008006" key="3">
    <source>
        <dbReference type="Google" id="ProtNLM"/>
    </source>
</evidence>
<dbReference type="GeneID" id="14208528"/>
<protein>
    <recommendedName>
        <fullName evidence="3">HD domain-containing protein</fullName>
    </recommendedName>
</protein>
<reference evidence="1 2" key="1">
    <citation type="submission" date="2016-10" db="EMBL/GenBank/DDBJ databases">
        <authorList>
            <person name="de Groot N.N."/>
        </authorList>
    </citation>
    <scope>NUCLEOTIDE SEQUENCE [LARGE SCALE GENOMIC DNA]</scope>
    <source>
        <strain evidence="1 2">SP2</strain>
    </source>
</reference>
<proteinExistence type="predicted"/>
<dbReference type="OrthoDB" id="268600at2157"/>
<sequence>MTDRRDASGDASRPLEALEALEALEDEVATLKRVVQEGDEPRRIQFEAAASRLQDVFAETNGGHGTINTHSGEQITPLSPDPEQIDLADVAHALSNLSRFTGQGKHFYSVARHAVHVSHEVESRGGSREAQRWGLLHDASEAYFADVPAPVKRSLPGYTRAEKEFQAAVREAFDLELAVEDERLVDGVDGDIARYELSIHFPANHESPGLECEHDDLDGSVDDAELYRRRARELGL</sequence>
<dbReference type="EMBL" id="FORO01000036">
    <property type="protein sequence ID" value="SFJ52342.1"/>
    <property type="molecule type" value="Genomic_DNA"/>
</dbReference>
<evidence type="ECO:0000313" key="1">
    <source>
        <dbReference type="EMBL" id="SFJ52342.1"/>
    </source>
</evidence>
<dbReference type="Gene3D" id="1.10.3210.10">
    <property type="entry name" value="Hypothetical protein af1432"/>
    <property type="match status" value="1"/>
</dbReference>
<dbReference type="OMA" id="QRWGLLH"/>
<dbReference type="SUPFAM" id="SSF109604">
    <property type="entry name" value="HD-domain/PDEase-like"/>
    <property type="match status" value="1"/>
</dbReference>
<dbReference type="AlphaFoldDB" id="A0A1I3S2N6"/>